<dbReference type="EMBL" id="PUIV01000026">
    <property type="protein sequence ID" value="PWB93154.1"/>
    <property type="molecule type" value="Genomic_DNA"/>
</dbReference>
<dbReference type="InterPro" id="IPR011250">
    <property type="entry name" value="OMP/PagP_B-barrel"/>
</dbReference>
<comment type="caution">
    <text evidence="8">The sequence shown here is derived from an EMBL/GenBank/DDBJ whole genome shotgun (WGS) entry which is preliminary data.</text>
</comment>
<dbReference type="PANTHER" id="PTHR34001">
    <property type="entry name" value="BLL7405 PROTEIN"/>
    <property type="match status" value="1"/>
</dbReference>
<dbReference type="Proteomes" id="UP000245137">
    <property type="component" value="Unassembled WGS sequence"/>
</dbReference>
<keyword evidence="3" id="KW-0472">Membrane</keyword>
<evidence type="ECO:0000256" key="2">
    <source>
        <dbReference type="ARBA" id="ARBA00022729"/>
    </source>
</evidence>
<reference evidence="9 11" key="3">
    <citation type="submission" date="2019-07" db="EMBL/GenBank/DDBJ databases">
        <title>Ln-dependent methylotrophs.</title>
        <authorList>
            <person name="Tani A."/>
        </authorList>
    </citation>
    <scope>NUCLEOTIDE SEQUENCE [LARGE SCALE GENOMIC DNA]</scope>
    <source>
        <strain evidence="9 11">SM89A</strain>
    </source>
</reference>
<dbReference type="EMBL" id="VJMF01000019">
    <property type="protein sequence ID" value="TRL36561.1"/>
    <property type="molecule type" value="Genomic_DNA"/>
</dbReference>
<feature type="signal peptide" evidence="6">
    <location>
        <begin position="1"/>
        <end position="20"/>
    </location>
</feature>
<evidence type="ECO:0000313" key="11">
    <source>
        <dbReference type="Proteomes" id="UP000316781"/>
    </source>
</evidence>
<evidence type="ECO:0000256" key="1">
    <source>
        <dbReference type="ARBA" id="ARBA00004442"/>
    </source>
</evidence>
<evidence type="ECO:0000313" key="10">
    <source>
        <dbReference type="Proteomes" id="UP000245137"/>
    </source>
</evidence>
<evidence type="ECO:0000256" key="6">
    <source>
        <dbReference type="SAM" id="SignalP"/>
    </source>
</evidence>
<organism evidence="8 10">
    <name type="scientific">Methylosinus sporium</name>
    <dbReference type="NCBI Taxonomy" id="428"/>
    <lineage>
        <taxon>Bacteria</taxon>
        <taxon>Pseudomonadati</taxon>
        <taxon>Pseudomonadota</taxon>
        <taxon>Alphaproteobacteria</taxon>
        <taxon>Hyphomicrobiales</taxon>
        <taxon>Methylocystaceae</taxon>
        <taxon>Methylosinus</taxon>
    </lineage>
</organism>
<reference evidence="8 10" key="1">
    <citation type="journal article" date="2018" name="Appl. Microbiol. Biotechnol.">
        <title>Co-cultivation of the strictly anaerobic methanogen Methanosarcina barkeri with aerobic methanotrophs in an oxygen-limited membrane bioreactor.</title>
        <authorList>
            <person name="In 't Zandt M.H."/>
            <person name="van den Bosch T.J.M."/>
            <person name="Rijkers R."/>
            <person name="van Kessel M.A.H.J."/>
            <person name="Jetten M.S.M."/>
            <person name="Welte C.U."/>
        </authorList>
    </citation>
    <scope>NUCLEOTIDE SEQUENCE [LARGE SCALE GENOMIC DNA]</scope>
    <source>
        <strain evidence="8 10">DSM 17706</strain>
    </source>
</reference>
<dbReference type="GO" id="GO:0009279">
    <property type="term" value="C:cell outer membrane"/>
    <property type="evidence" value="ECO:0007669"/>
    <property type="project" value="UniProtKB-SubCell"/>
</dbReference>
<evidence type="ECO:0000256" key="3">
    <source>
        <dbReference type="ARBA" id="ARBA00023136"/>
    </source>
</evidence>
<evidence type="ECO:0000256" key="4">
    <source>
        <dbReference type="ARBA" id="ARBA00023237"/>
    </source>
</evidence>
<keyword evidence="10" id="KW-1185">Reference proteome</keyword>
<dbReference type="OrthoDB" id="9815357at2"/>
<evidence type="ECO:0000313" key="9">
    <source>
        <dbReference type="EMBL" id="TRL36561.1"/>
    </source>
</evidence>
<dbReference type="InterPro" id="IPR051692">
    <property type="entry name" value="OMP-like"/>
</dbReference>
<dbReference type="Proteomes" id="UP000316781">
    <property type="component" value="Unassembled WGS sequence"/>
</dbReference>
<reference evidence="8" key="2">
    <citation type="submission" date="2018-02" db="EMBL/GenBank/DDBJ databases">
        <authorList>
            <person name="Cohen D.B."/>
            <person name="Kent A.D."/>
        </authorList>
    </citation>
    <scope>NUCLEOTIDE SEQUENCE</scope>
    <source>
        <strain evidence="8">DSM 17706</strain>
    </source>
</reference>
<dbReference type="Gene3D" id="2.40.160.20">
    <property type="match status" value="1"/>
</dbReference>
<evidence type="ECO:0000313" key="8">
    <source>
        <dbReference type="EMBL" id="PWB93154.1"/>
    </source>
</evidence>
<evidence type="ECO:0000256" key="5">
    <source>
        <dbReference type="ARBA" id="ARBA00038306"/>
    </source>
</evidence>
<sequence length="224" mass="23241">MLLPALLAPALLCAGASALAADLPRRGAPVADYYSPPPAFTWQGFYIGVNGGYAAGAYQNGSSNLLGNPNGWVIGGTAGYNLTFAPNFLIGAEADFDFNSSKDGRSPFIGVSGNGSVDNTLTIRARAGVTVDRALLFVTGGFAGSNTTVSANNAFQGFYGQQSKFLAGWALGAGIEFGVAPNLSAKAEYLFTSVGGDRYFDFSTNALQTNIDTSTIRGGLNYHF</sequence>
<accession>A0A2U1SNG5</accession>
<dbReference type="Pfam" id="PF13505">
    <property type="entry name" value="OMP_b-brl"/>
    <property type="match status" value="1"/>
</dbReference>
<dbReference type="SUPFAM" id="SSF56925">
    <property type="entry name" value="OMPA-like"/>
    <property type="match status" value="1"/>
</dbReference>
<feature type="domain" description="Outer membrane protein beta-barrel" evidence="7">
    <location>
        <begin position="11"/>
        <end position="224"/>
    </location>
</feature>
<comment type="similarity">
    <text evidence="5">Belongs to the Omp25/RopB family.</text>
</comment>
<dbReference type="InterPro" id="IPR027385">
    <property type="entry name" value="Beta-barrel_OMP"/>
</dbReference>
<gene>
    <name evidence="8" type="ORF">C5689_14255</name>
    <name evidence="9" type="ORF">FM996_04475</name>
</gene>
<dbReference type="PANTHER" id="PTHR34001:SF3">
    <property type="entry name" value="BLL7405 PROTEIN"/>
    <property type="match status" value="1"/>
</dbReference>
<keyword evidence="2 6" id="KW-0732">Signal</keyword>
<name>A0A2U1SNG5_METSR</name>
<feature type="chain" id="PRO_5036052173" evidence="6">
    <location>
        <begin position="21"/>
        <end position="224"/>
    </location>
</feature>
<keyword evidence="4" id="KW-0998">Cell outer membrane</keyword>
<evidence type="ECO:0000259" key="7">
    <source>
        <dbReference type="Pfam" id="PF13505"/>
    </source>
</evidence>
<protein>
    <submittedName>
        <fullName evidence="8">Porin family protein</fullName>
    </submittedName>
</protein>
<comment type="subcellular location">
    <subcellularLocation>
        <location evidence="1">Cell outer membrane</location>
    </subcellularLocation>
</comment>
<proteinExistence type="inferred from homology"/>
<dbReference type="AlphaFoldDB" id="A0A2U1SNG5"/>